<gene>
    <name evidence="2" type="ORF">Cboi02_000534500</name>
</gene>
<comment type="caution">
    <text evidence="2">The sequence shown here is derived from an EMBL/GenBank/DDBJ whole genome shotgun (WGS) entry which is preliminary data.</text>
</comment>
<proteinExistence type="predicted"/>
<organism evidence="2 3">
    <name type="scientific">Candida boidinii</name>
    <name type="common">Yeast</name>
    <dbReference type="NCBI Taxonomy" id="5477"/>
    <lineage>
        <taxon>Eukaryota</taxon>
        <taxon>Fungi</taxon>
        <taxon>Dikarya</taxon>
        <taxon>Ascomycota</taxon>
        <taxon>Saccharomycotina</taxon>
        <taxon>Pichiomycetes</taxon>
        <taxon>Pichiales</taxon>
        <taxon>Pichiaceae</taxon>
        <taxon>Ogataea</taxon>
        <taxon>Ogataea/Candida clade</taxon>
    </lineage>
</organism>
<name>A0A9W6T5L6_CANBO</name>
<evidence type="ECO:0000313" key="3">
    <source>
        <dbReference type="Proteomes" id="UP001165120"/>
    </source>
</evidence>
<feature type="region of interest" description="Disordered" evidence="1">
    <location>
        <begin position="274"/>
        <end position="299"/>
    </location>
</feature>
<evidence type="ECO:0000313" key="2">
    <source>
        <dbReference type="EMBL" id="GME76888.1"/>
    </source>
</evidence>
<reference evidence="2" key="1">
    <citation type="submission" date="2023-04" db="EMBL/GenBank/DDBJ databases">
        <title>Candida boidinii NBRC 10035.</title>
        <authorList>
            <person name="Ichikawa N."/>
            <person name="Sato H."/>
            <person name="Tonouchi N."/>
        </authorList>
    </citation>
    <scope>NUCLEOTIDE SEQUENCE</scope>
    <source>
        <strain evidence="2">NBRC 10035</strain>
    </source>
</reference>
<keyword evidence="3" id="KW-1185">Reference proteome</keyword>
<evidence type="ECO:0000256" key="1">
    <source>
        <dbReference type="SAM" id="MobiDB-lite"/>
    </source>
</evidence>
<dbReference type="EMBL" id="BSXN01002537">
    <property type="protein sequence ID" value="GME76888.1"/>
    <property type="molecule type" value="Genomic_DNA"/>
</dbReference>
<feature type="region of interest" description="Disordered" evidence="1">
    <location>
        <begin position="677"/>
        <end position="708"/>
    </location>
</feature>
<accession>A0A9W6T5L6</accession>
<dbReference type="AlphaFoldDB" id="A0A9W6T5L6"/>
<dbReference type="Proteomes" id="UP001165120">
    <property type="component" value="Unassembled WGS sequence"/>
</dbReference>
<protein>
    <submittedName>
        <fullName evidence="2">Unnamed protein product</fullName>
    </submittedName>
</protein>
<sequence length="769" mass="88717">MIILKPLPTINDSSFKNILKNLSLTTNIPIKLDSSTNHWNQLKKNCLDFISYLFKDKIKDNNNDINMTDDLFQGEDADNHFFESIDDIWISTVDDYYENDNAYDCYYIEEEIEIGKKLETSKFLLSKFESFFKQLDSNASSNNNNTNTDNNKLKLDSNNLIILYKIFNEKLNKLPQFLRLIFNNLNKIEFINVNGLNSNNCFEFLIYSVIYNKLLLSSCINIPNAVTGQQVSYTTYFDEICFNLLNYIKNKNQVISLNLLKLLTDLNDNSIENTNNNRNNNINNSNNNASNSNKNSSNRSEVKLTFNQEFEKLYEFHIKQNLMNNRKPVNKNMFTQEELNQLNITSLDRLTNPVEFSFHLNQTITLYWNNIKELTNNNNELLVMKFLKFLQNWKNEEFENILILHLKRFVIPTLLLEYDFSLKLMIKLIIENFLNITSIIELLTNCNKSNENSIINISNTQYNHNSNNNGVNDDIYSISIIEKLSIDLLFNNDFNINDHNLKLNEFELNFFKFKRSLYKKNNFNNYLNLLMNCIKIEIGINDKNSRLSKDNKGISSTNSNDKVSNMNDNSDDVHQHGIHSNVVHHSNSISLHHRTNSMLLSVNNNESTALPVPVSVQNSVSMTTPSNDAVVLDDDPMSGLQGLAETSSVNIDSLAVGEEVSMAVDTPQLVGNDVDIMEDEDNKKRLNNDNSVFDEDDDENSGLSNGSSTAKRDIKFIKKIYDFESISNIKIFNKFWSVVVEDKDKLTSLLTNTVTARLITMLVKLRKKN</sequence>